<comment type="caution">
    <text evidence="1">The sequence shown here is derived from an EMBL/GenBank/DDBJ whole genome shotgun (WGS) entry which is preliminary data.</text>
</comment>
<reference evidence="1" key="1">
    <citation type="submission" date="2023-08" db="EMBL/GenBank/DDBJ databases">
        <authorList>
            <person name="Audoor S."/>
            <person name="Bilcke G."/>
        </authorList>
    </citation>
    <scope>NUCLEOTIDE SEQUENCE</scope>
</reference>
<proteinExistence type="predicted"/>
<organism evidence="1 2">
    <name type="scientific">Cylindrotheca closterium</name>
    <dbReference type="NCBI Taxonomy" id="2856"/>
    <lineage>
        <taxon>Eukaryota</taxon>
        <taxon>Sar</taxon>
        <taxon>Stramenopiles</taxon>
        <taxon>Ochrophyta</taxon>
        <taxon>Bacillariophyta</taxon>
        <taxon>Bacillariophyceae</taxon>
        <taxon>Bacillariophycidae</taxon>
        <taxon>Bacillariales</taxon>
        <taxon>Bacillariaceae</taxon>
        <taxon>Cylindrotheca</taxon>
    </lineage>
</organism>
<dbReference type="SUPFAM" id="SSF52047">
    <property type="entry name" value="RNI-like"/>
    <property type="match status" value="1"/>
</dbReference>
<evidence type="ECO:0000313" key="1">
    <source>
        <dbReference type="EMBL" id="CAJ1959116.1"/>
    </source>
</evidence>
<protein>
    <recommendedName>
        <fullName evidence="3">RNI-like superfamily protein</fullName>
    </recommendedName>
</protein>
<keyword evidence="2" id="KW-1185">Reference proteome</keyword>
<evidence type="ECO:0000313" key="2">
    <source>
        <dbReference type="Proteomes" id="UP001295423"/>
    </source>
</evidence>
<dbReference type="Gene3D" id="3.80.10.10">
    <property type="entry name" value="Ribonuclease Inhibitor"/>
    <property type="match status" value="1"/>
</dbReference>
<name>A0AAD2G0D7_9STRA</name>
<sequence>MEHHRKCRFNFAWSHGYHPNYRFGRAELSDARHILIEPPNYPGSFRIRNQIWDAALFDVFVNLFDHFASENIIWEEFDFFFMSTYDKKSWKFIRPLLQRASSLGIYKKLRVEMQLLFGPENPPDTTKEFLLEGIDRNENLQAIELISVHTKSSDPLVRGEHPFQMSKGDCIALNRLSEATDSLKELSLNGIGMLQTMGASDGEGEQERIWYHPLCEGLAKNSSLETIKLDFVGCRMTDMSLAQLVMSISNIPTLKSLTLNFPCQAGPLTSAALQDLLLKCHSLTDLVLNGPISVSSSNHEEVETEKESVNGNAGPLQLDASQILHGIQESRSLKSLKLQRIMNADWSLSRIFEAIWSCQTLCQIEVDDNVEIMQDLEALISMERFDRHMRLILPVDQYLQDYESENAVEVLQGFLFKHPEMRLKPPSVLSKRARNKRTTSNNPSGFFSQRFMALMEESMFLSKSLKHICDFNWHGRYLMHTPAVPLGLWPRVMERATTNPSVLYELLKSPALVSWGGGATES</sequence>
<evidence type="ECO:0008006" key="3">
    <source>
        <dbReference type="Google" id="ProtNLM"/>
    </source>
</evidence>
<gene>
    <name evidence="1" type="ORF">CYCCA115_LOCUS17540</name>
</gene>
<accession>A0AAD2G0D7</accession>
<dbReference type="Proteomes" id="UP001295423">
    <property type="component" value="Unassembled WGS sequence"/>
</dbReference>
<dbReference type="EMBL" id="CAKOGP040001980">
    <property type="protein sequence ID" value="CAJ1959116.1"/>
    <property type="molecule type" value="Genomic_DNA"/>
</dbReference>
<dbReference type="InterPro" id="IPR032675">
    <property type="entry name" value="LRR_dom_sf"/>
</dbReference>
<dbReference type="AlphaFoldDB" id="A0AAD2G0D7"/>